<keyword evidence="3" id="KW-1185">Reference proteome</keyword>
<comment type="caution">
    <text evidence="2">The sequence shown here is derived from an EMBL/GenBank/DDBJ whole genome shotgun (WGS) entry which is preliminary data.</text>
</comment>
<feature type="region of interest" description="Disordered" evidence="1">
    <location>
        <begin position="77"/>
        <end position="108"/>
    </location>
</feature>
<dbReference type="EMBL" id="JANPWB010000012">
    <property type="protein sequence ID" value="KAJ1113834.1"/>
    <property type="molecule type" value="Genomic_DNA"/>
</dbReference>
<evidence type="ECO:0000313" key="3">
    <source>
        <dbReference type="Proteomes" id="UP001066276"/>
    </source>
</evidence>
<organism evidence="2 3">
    <name type="scientific">Pleurodeles waltl</name>
    <name type="common">Iberian ribbed newt</name>
    <dbReference type="NCBI Taxonomy" id="8319"/>
    <lineage>
        <taxon>Eukaryota</taxon>
        <taxon>Metazoa</taxon>
        <taxon>Chordata</taxon>
        <taxon>Craniata</taxon>
        <taxon>Vertebrata</taxon>
        <taxon>Euteleostomi</taxon>
        <taxon>Amphibia</taxon>
        <taxon>Batrachia</taxon>
        <taxon>Caudata</taxon>
        <taxon>Salamandroidea</taxon>
        <taxon>Salamandridae</taxon>
        <taxon>Pleurodelinae</taxon>
        <taxon>Pleurodeles</taxon>
    </lineage>
</organism>
<dbReference type="AlphaFoldDB" id="A0AAV7NEE7"/>
<feature type="region of interest" description="Disordered" evidence="1">
    <location>
        <begin position="135"/>
        <end position="160"/>
    </location>
</feature>
<protein>
    <submittedName>
        <fullName evidence="2">Uncharacterized protein</fullName>
    </submittedName>
</protein>
<proteinExistence type="predicted"/>
<accession>A0AAV7NEE7</accession>
<sequence>MAPNTAQVLLQRPAPAPPLQLEERRQAWRKKQATRGQGSGPPPQAAPQRQRRKLVKEVVGGGHLCLGTQEHPLYSWAAGSSSRAPGSESTGGSLRSRSDAALITPGPQACGAHRERLCHGSVLWSPPRSWEEAPCPHSAPVPGPAASRSTRFRRPSGSVARPRPPICTYFIMMV</sequence>
<name>A0AAV7NEE7_PLEWA</name>
<evidence type="ECO:0000256" key="1">
    <source>
        <dbReference type="SAM" id="MobiDB-lite"/>
    </source>
</evidence>
<dbReference type="Proteomes" id="UP001066276">
    <property type="component" value="Chromosome 8"/>
</dbReference>
<evidence type="ECO:0000313" key="2">
    <source>
        <dbReference type="EMBL" id="KAJ1113834.1"/>
    </source>
</evidence>
<feature type="compositionally biased region" description="Polar residues" evidence="1">
    <location>
        <begin position="78"/>
        <end position="95"/>
    </location>
</feature>
<reference evidence="2" key="1">
    <citation type="journal article" date="2022" name="bioRxiv">
        <title>Sequencing and chromosome-scale assembly of the giantPleurodeles waltlgenome.</title>
        <authorList>
            <person name="Brown T."/>
            <person name="Elewa A."/>
            <person name="Iarovenko S."/>
            <person name="Subramanian E."/>
            <person name="Araus A.J."/>
            <person name="Petzold A."/>
            <person name="Susuki M."/>
            <person name="Suzuki K.-i.T."/>
            <person name="Hayashi T."/>
            <person name="Toyoda A."/>
            <person name="Oliveira C."/>
            <person name="Osipova E."/>
            <person name="Leigh N.D."/>
            <person name="Simon A."/>
            <person name="Yun M.H."/>
        </authorList>
    </citation>
    <scope>NUCLEOTIDE SEQUENCE</scope>
    <source>
        <strain evidence="2">20211129_DDA</strain>
        <tissue evidence="2">Liver</tissue>
    </source>
</reference>
<gene>
    <name evidence="2" type="ORF">NDU88_002075</name>
</gene>
<feature type="region of interest" description="Disordered" evidence="1">
    <location>
        <begin position="1"/>
        <end position="54"/>
    </location>
</feature>